<name>A0ABS5P0G1_9BACI</name>
<organism evidence="2 3">
    <name type="scientific">Cytobacillus citreus</name>
    <dbReference type="NCBI Taxonomy" id="2833586"/>
    <lineage>
        <taxon>Bacteria</taxon>
        <taxon>Bacillati</taxon>
        <taxon>Bacillota</taxon>
        <taxon>Bacilli</taxon>
        <taxon>Bacillales</taxon>
        <taxon>Bacillaceae</taxon>
        <taxon>Cytobacillus</taxon>
    </lineage>
</organism>
<dbReference type="InterPro" id="IPR016181">
    <property type="entry name" value="Acyl_CoA_acyltransferase"/>
</dbReference>
<feature type="domain" description="N-acetyltransferase" evidence="1">
    <location>
        <begin position="168"/>
        <end position="239"/>
    </location>
</feature>
<dbReference type="SUPFAM" id="SSF55729">
    <property type="entry name" value="Acyl-CoA N-acyltransferases (Nat)"/>
    <property type="match status" value="1"/>
</dbReference>
<protein>
    <submittedName>
        <fullName evidence="2">GNAT family N-acetyltransferase</fullName>
    </submittedName>
</protein>
<dbReference type="Pfam" id="PF00583">
    <property type="entry name" value="Acetyltransf_1"/>
    <property type="match status" value="1"/>
</dbReference>
<evidence type="ECO:0000259" key="1">
    <source>
        <dbReference type="Pfam" id="PF00583"/>
    </source>
</evidence>
<proteinExistence type="predicted"/>
<dbReference type="Gene3D" id="3.40.630.30">
    <property type="match status" value="1"/>
</dbReference>
<dbReference type="InterPro" id="IPR000182">
    <property type="entry name" value="GNAT_dom"/>
</dbReference>
<keyword evidence="3" id="KW-1185">Reference proteome</keyword>
<evidence type="ECO:0000313" key="3">
    <source>
        <dbReference type="Proteomes" id="UP000681027"/>
    </source>
</evidence>
<reference evidence="2 3" key="1">
    <citation type="submission" date="2021-05" db="EMBL/GenBank/DDBJ databases">
        <title>Novel Bacillus species.</title>
        <authorList>
            <person name="Liu G."/>
        </authorList>
    </citation>
    <scope>NUCLEOTIDE SEQUENCE [LARGE SCALE GENOMIC DNA]</scope>
    <source>
        <strain evidence="2 3">FJAT-49705</strain>
    </source>
</reference>
<comment type="caution">
    <text evidence="2">The sequence shown here is derived from an EMBL/GenBank/DDBJ whole genome shotgun (WGS) entry which is preliminary data.</text>
</comment>
<dbReference type="EMBL" id="JAGYPM010000005">
    <property type="protein sequence ID" value="MBS4192679.1"/>
    <property type="molecule type" value="Genomic_DNA"/>
</dbReference>
<accession>A0ABS5P0G1</accession>
<evidence type="ECO:0000313" key="2">
    <source>
        <dbReference type="EMBL" id="MBS4192679.1"/>
    </source>
</evidence>
<dbReference type="Proteomes" id="UP000681027">
    <property type="component" value="Unassembled WGS sequence"/>
</dbReference>
<dbReference type="RefSeq" id="WP_213104129.1">
    <property type="nucleotide sequence ID" value="NZ_JAGYPM010000005.1"/>
</dbReference>
<sequence length="245" mass="28429">MMQIHIKSPTNIQELASFLERINRLPESHIGYCGVEKDEICDTLMNDFSDIEIDQSFAVACLGEDMVGALGLDIDLEDKSAEVWGPFIIADQLRVEIEKVLWDKLISRLENQVTRFFFFLNKKNEKGRQFVKRLGGNEKGKHLILKAYRYQMKHEDNSEIEHFSSSYWNSFRKLHEDSFPQTYYSDQDIINRLNEKNKLLLMKADDQSIKGYVYVEAEPEHKEGAIEFIAVADEHRNQGTSNSAI</sequence>
<gene>
    <name evidence="2" type="ORF">KHA94_21290</name>
</gene>